<dbReference type="InterPro" id="IPR011008">
    <property type="entry name" value="Dimeric_a/b-barrel"/>
</dbReference>
<organism evidence="2 3">
    <name type="scientific">Methylibium petroleiphilum (strain ATCC BAA-1232 / LMG 22953 / PM1)</name>
    <dbReference type="NCBI Taxonomy" id="420662"/>
    <lineage>
        <taxon>Bacteria</taxon>
        <taxon>Pseudomonadati</taxon>
        <taxon>Pseudomonadota</taxon>
        <taxon>Betaproteobacteria</taxon>
        <taxon>Burkholderiales</taxon>
        <taxon>Sphaerotilaceae</taxon>
        <taxon>Methylibium</taxon>
    </lineage>
</organism>
<dbReference type="PANTHER" id="PTHR37811">
    <property type="entry name" value="BLL5343 PROTEIN"/>
    <property type="match status" value="1"/>
</dbReference>
<dbReference type="KEGG" id="mpt:Mpe_A3555"/>
<dbReference type="HOGENOM" id="CLU_127039_1_0_4"/>
<dbReference type="InterPro" id="IPR007138">
    <property type="entry name" value="ABM_dom"/>
</dbReference>
<sequence>MSDATFADLPAPPYYAVVFSSRRAPAVLDSDDGYDAMAGRMVEVAATQPGFLGVESARDVEGFGITVSYWRSLADIAAWKAHAEHSVARERGRQGWYTHYELRIARVERAYGGPPAHEGPAC</sequence>
<proteinExistence type="predicted"/>
<dbReference type="SUPFAM" id="SSF54909">
    <property type="entry name" value="Dimeric alpha+beta barrel"/>
    <property type="match status" value="1"/>
</dbReference>
<evidence type="ECO:0000313" key="2">
    <source>
        <dbReference type="EMBL" id="ABM96508.1"/>
    </source>
</evidence>
<protein>
    <recommendedName>
        <fullName evidence="1">ABM domain-containing protein</fullName>
    </recommendedName>
</protein>
<dbReference type="AlphaFoldDB" id="A2SLR9"/>
<gene>
    <name evidence="2" type="ordered locus">Mpe_A3555</name>
</gene>
<keyword evidence="3" id="KW-1185">Reference proteome</keyword>
<dbReference type="Proteomes" id="UP000000366">
    <property type="component" value="Chromosome"/>
</dbReference>
<name>A2SLR9_METPP</name>
<evidence type="ECO:0000313" key="3">
    <source>
        <dbReference type="Proteomes" id="UP000000366"/>
    </source>
</evidence>
<dbReference type="RefSeq" id="WP_011831128.1">
    <property type="nucleotide sequence ID" value="NC_008825.1"/>
</dbReference>
<feature type="domain" description="ABM" evidence="1">
    <location>
        <begin position="39"/>
        <end position="90"/>
    </location>
</feature>
<dbReference type="EMBL" id="CP000555">
    <property type="protein sequence ID" value="ABM96508.1"/>
    <property type="molecule type" value="Genomic_DNA"/>
</dbReference>
<dbReference type="InterPro" id="IPR052936">
    <property type="entry name" value="Jasmonate_Hydroxylase-like"/>
</dbReference>
<dbReference type="Gene3D" id="3.30.70.100">
    <property type="match status" value="1"/>
</dbReference>
<dbReference type="Pfam" id="PF03992">
    <property type="entry name" value="ABM"/>
    <property type="match status" value="1"/>
</dbReference>
<reference evidence="2 3" key="1">
    <citation type="journal article" date="2007" name="J. Bacteriol.">
        <title>Whole-genome analysis of the methyl tert-butyl ether-degrading beta-proteobacterium Methylibium petroleiphilum PM1.</title>
        <authorList>
            <person name="Kane S.R."/>
            <person name="Chakicherla A.Y."/>
            <person name="Chain P.S.G."/>
            <person name="Schmidt R."/>
            <person name="Shin M.W."/>
            <person name="Legler T.C."/>
            <person name="Scow K.M."/>
            <person name="Larimer F.W."/>
            <person name="Lucas S.M."/>
            <person name="Richardson P.M."/>
            <person name="Hristova K.R."/>
        </authorList>
    </citation>
    <scope>NUCLEOTIDE SEQUENCE [LARGE SCALE GENOMIC DNA]</scope>
    <source>
        <strain evidence="3">ATCC BAA-1232 / LMG 22953 / PM1</strain>
    </source>
</reference>
<evidence type="ECO:0000259" key="1">
    <source>
        <dbReference type="Pfam" id="PF03992"/>
    </source>
</evidence>
<accession>A2SLR9</accession>
<dbReference type="eggNOG" id="COG2329">
    <property type="taxonomic scope" value="Bacteria"/>
</dbReference>
<dbReference type="PANTHER" id="PTHR37811:SF2">
    <property type="entry name" value="ABM DOMAIN-CONTAINING PROTEIN"/>
    <property type="match status" value="1"/>
</dbReference>
<dbReference type="STRING" id="420662.Mpe_A3555"/>